<evidence type="ECO:0008006" key="5">
    <source>
        <dbReference type="Google" id="ProtNLM"/>
    </source>
</evidence>
<dbReference type="Proteomes" id="UP000494106">
    <property type="component" value="Unassembled WGS sequence"/>
</dbReference>
<proteinExistence type="predicted"/>
<feature type="region of interest" description="Disordered" evidence="1">
    <location>
        <begin position="151"/>
        <end position="192"/>
    </location>
</feature>
<feature type="region of interest" description="Disordered" evidence="1">
    <location>
        <begin position="263"/>
        <end position="284"/>
    </location>
</feature>
<keyword evidence="2" id="KW-0812">Transmembrane</keyword>
<feature type="region of interest" description="Disordered" evidence="1">
    <location>
        <begin position="1"/>
        <end position="31"/>
    </location>
</feature>
<feature type="transmembrane region" description="Helical" evidence="2">
    <location>
        <begin position="47"/>
        <end position="71"/>
    </location>
</feature>
<dbReference type="EMBL" id="CADEBC010000905">
    <property type="protein sequence ID" value="CAB3262239.1"/>
    <property type="molecule type" value="Genomic_DNA"/>
</dbReference>
<organism evidence="3 4">
    <name type="scientific">Arctia plantaginis</name>
    <name type="common">Wood tiger moth</name>
    <name type="synonym">Phalaena plantaginis</name>
    <dbReference type="NCBI Taxonomy" id="874455"/>
    <lineage>
        <taxon>Eukaryota</taxon>
        <taxon>Metazoa</taxon>
        <taxon>Ecdysozoa</taxon>
        <taxon>Arthropoda</taxon>
        <taxon>Hexapoda</taxon>
        <taxon>Insecta</taxon>
        <taxon>Pterygota</taxon>
        <taxon>Neoptera</taxon>
        <taxon>Endopterygota</taxon>
        <taxon>Lepidoptera</taxon>
        <taxon>Glossata</taxon>
        <taxon>Ditrysia</taxon>
        <taxon>Noctuoidea</taxon>
        <taxon>Erebidae</taxon>
        <taxon>Arctiinae</taxon>
        <taxon>Arctia</taxon>
    </lineage>
</organism>
<keyword evidence="2" id="KW-1133">Transmembrane helix</keyword>
<keyword evidence="2" id="KW-0472">Membrane</keyword>
<dbReference type="OrthoDB" id="8964374at2759"/>
<protein>
    <recommendedName>
        <fullName evidence="5">Transmembrane protein</fullName>
    </recommendedName>
</protein>
<evidence type="ECO:0000256" key="1">
    <source>
        <dbReference type="SAM" id="MobiDB-lite"/>
    </source>
</evidence>
<dbReference type="AlphaFoldDB" id="A0A8S1BSF4"/>
<feature type="compositionally biased region" description="Acidic residues" evidence="1">
    <location>
        <begin position="176"/>
        <end position="190"/>
    </location>
</feature>
<accession>A0A8S1BSF4</accession>
<comment type="caution">
    <text evidence="3">The sequence shown here is derived from an EMBL/GenBank/DDBJ whole genome shotgun (WGS) entry which is preliminary data.</text>
</comment>
<feature type="compositionally biased region" description="Basic and acidic residues" evidence="1">
    <location>
        <begin position="151"/>
        <end position="168"/>
    </location>
</feature>
<name>A0A8S1BSF4_ARCPL</name>
<evidence type="ECO:0000313" key="4">
    <source>
        <dbReference type="Proteomes" id="UP000494106"/>
    </source>
</evidence>
<evidence type="ECO:0000256" key="2">
    <source>
        <dbReference type="SAM" id="Phobius"/>
    </source>
</evidence>
<feature type="region of interest" description="Disordered" evidence="1">
    <location>
        <begin position="112"/>
        <end position="136"/>
    </location>
</feature>
<reference evidence="3 4" key="1">
    <citation type="submission" date="2020-04" db="EMBL/GenBank/DDBJ databases">
        <authorList>
            <person name="Wallbank WR R."/>
            <person name="Pardo Diaz C."/>
            <person name="Kozak K."/>
            <person name="Martin S."/>
            <person name="Jiggins C."/>
            <person name="Moest M."/>
            <person name="Warren A I."/>
            <person name="Byers J.R.P. K."/>
            <person name="Montejo-Kovacevich G."/>
            <person name="Yen C E."/>
        </authorList>
    </citation>
    <scope>NUCLEOTIDE SEQUENCE [LARGE SCALE GENOMIC DNA]</scope>
</reference>
<gene>
    <name evidence="3" type="ORF">APLA_LOCUS18265</name>
</gene>
<evidence type="ECO:0000313" key="3">
    <source>
        <dbReference type="EMBL" id="CAB3262239.1"/>
    </source>
</evidence>
<keyword evidence="4" id="KW-1185">Reference proteome</keyword>
<sequence length="294" mass="32236">MEKEHQPDSMATITMKPEYPPSEVYSTAEPPPAYRQRVSSSVQIARIAALTVVAASFILGSFILASSWVAARSSCHQLEQLDAMLDKELALEGRAYGNDGLLADEPLPVNNAHALHGIPPSQSPESTPVHSSQPVPVAVSQVKDDALNHAESKIDEEKLQKIDDEKNDSPNSASDDSSESDSSAEEEDELDAVRPMFKLPVQFDLDELAGAFLANNQKGRMNCMVERRREDPMERRFPFNILGAFGPRPSQAERIAIICHGGDEPRPMNFPEPQSQVFAFPPDRSSEVAFEAPA</sequence>